<feature type="compositionally biased region" description="Polar residues" evidence="1">
    <location>
        <begin position="327"/>
        <end position="336"/>
    </location>
</feature>
<evidence type="ECO:0000256" key="1">
    <source>
        <dbReference type="SAM" id="MobiDB-lite"/>
    </source>
</evidence>
<reference evidence="2" key="1">
    <citation type="submission" date="2020-06" db="EMBL/GenBank/DDBJ databases">
        <authorList>
            <consortium name="Plant Systems Biology data submission"/>
        </authorList>
    </citation>
    <scope>NUCLEOTIDE SEQUENCE</scope>
    <source>
        <strain evidence="2">D6</strain>
    </source>
</reference>
<feature type="compositionally biased region" description="Low complexity" evidence="1">
    <location>
        <begin position="622"/>
        <end position="633"/>
    </location>
</feature>
<feature type="compositionally biased region" description="Low complexity" evidence="1">
    <location>
        <begin position="302"/>
        <end position="313"/>
    </location>
</feature>
<feature type="compositionally biased region" description="Polar residues" evidence="1">
    <location>
        <begin position="475"/>
        <end position="491"/>
    </location>
</feature>
<dbReference type="AlphaFoldDB" id="A0A9N8EL36"/>
<feature type="compositionally biased region" description="Polar residues" evidence="1">
    <location>
        <begin position="588"/>
        <end position="600"/>
    </location>
</feature>
<evidence type="ECO:0000313" key="3">
    <source>
        <dbReference type="Proteomes" id="UP001153069"/>
    </source>
</evidence>
<feature type="region of interest" description="Disordered" evidence="1">
    <location>
        <begin position="441"/>
        <end position="550"/>
    </location>
</feature>
<feature type="compositionally biased region" description="Low complexity" evidence="1">
    <location>
        <begin position="281"/>
        <end position="294"/>
    </location>
</feature>
<dbReference type="Proteomes" id="UP001153069">
    <property type="component" value="Unassembled WGS sequence"/>
</dbReference>
<feature type="compositionally biased region" description="Polar residues" evidence="1">
    <location>
        <begin position="441"/>
        <end position="465"/>
    </location>
</feature>
<evidence type="ECO:0000313" key="2">
    <source>
        <dbReference type="EMBL" id="CAB9522330.1"/>
    </source>
</evidence>
<protein>
    <recommendedName>
        <fullName evidence="4">RanBP2-type domain-containing protein</fullName>
    </recommendedName>
</protein>
<feature type="compositionally biased region" description="Basic and acidic residues" evidence="1">
    <location>
        <begin position="224"/>
        <end position="233"/>
    </location>
</feature>
<comment type="caution">
    <text evidence="2">The sequence shown here is derived from an EMBL/GenBank/DDBJ whole genome shotgun (WGS) entry which is preliminary data.</text>
</comment>
<feature type="compositionally biased region" description="Low complexity" evidence="1">
    <location>
        <begin position="185"/>
        <end position="195"/>
    </location>
</feature>
<accession>A0A9N8EL36</accession>
<feature type="compositionally biased region" description="Polar residues" evidence="1">
    <location>
        <begin position="148"/>
        <end position="158"/>
    </location>
</feature>
<organism evidence="2 3">
    <name type="scientific">Seminavis robusta</name>
    <dbReference type="NCBI Taxonomy" id="568900"/>
    <lineage>
        <taxon>Eukaryota</taxon>
        <taxon>Sar</taxon>
        <taxon>Stramenopiles</taxon>
        <taxon>Ochrophyta</taxon>
        <taxon>Bacillariophyta</taxon>
        <taxon>Bacillariophyceae</taxon>
        <taxon>Bacillariophycidae</taxon>
        <taxon>Naviculales</taxon>
        <taxon>Naviculaceae</taxon>
        <taxon>Seminavis</taxon>
    </lineage>
</organism>
<feature type="region of interest" description="Disordered" evidence="1">
    <location>
        <begin position="618"/>
        <end position="638"/>
    </location>
</feature>
<feature type="compositionally biased region" description="Polar residues" evidence="1">
    <location>
        <begin position="568"/>
        <end position="581"/>
    </location>
</feature>
<feature type="compositionally biased region" description="Basic and acidic residues" evidence="1">
    <location>
        <begin position="163"/>
        <end position="182"/>
    </location>
</feature>
<feature type="region of interest" description="Disordered" evidence="1">
    <location>
        <begin position="123"/>
        <end position="429"/>
    </location>
</feature>
<keyword evidence="3" id="KW-1185">Reference proteome</keyword>
<feature type="compositionally biased region" description="Basic residues" evidence="1">
    <location>
        <begin position="234"/>
        <end position="251"/>
    </location>
</feature>
<evidence type="ECO:0008006" key="4">
    <source>
        <dbReference type="Google" id="ProtNLM"/>
    </source>
</evidence>
<gene>
    <name evidence="2" type="ORF">SEMRO_1291_G259900.1</name>
</gene>
<feature type="compositionally biased region" description="Basic and acidic residues" evidence="1">
    <location>
        <begin position="409"/>
        <end position="423"/>
    </location>
</feature>
<sequence length="701" mass="76603">MIMPDALGIANNSSGKEDSLEFDEADMSNKDLDDSSQNENVFGKGKKRRGSVGSTAQIFKSVMTPIKFAKKWGDQLSMSNHGLKRSSKLGDQLSMPNPGLKRSSSSSRLFDQLSLPNLLDSVSISSSQPKAPQGCANKPDAPRLPATSRLSRSHSVSGLASLERQHCDVRKPIRRRFSDNEMHNQLQRKQQQQLQPGKNFVYGTGITSSNHSTTSSKRHRKSRRSEVKGDRKKDKSRKHKKKDKKDRKKSRKEGDEERRRSSSAVSVRSEDERKARRSRSRSASVARRNTSRSSSNHRPQRSRSSSLARGSSSHQLSARSLAMLKGDSNNMESTVSKEVAETPSRSHASFTTSTSSMDLETAFAASSVTTTPRGSRASLGLSNNSRKSFQTLTPQQSRKSFHASISDDSGAHRKTERQQERPSKIVTPIVLEPDYAHNYNVSSGTTTGASNNNYTAEPLTPTYSTPLGLAPPPKTSAQGSHTLKTNSSTPKTIPGIDKNPSSGTDTTRRDSASWSEGPLVLVNGGEEEEPEEADDIVDSDPEETPPLQLSPQDAAVLARARAMEILNASKTSSGDGSTRSVQFEEDNLYSSRSNSRSARQYQHDQAAVTALLRGHRGRESGRCSSQSRGSSSSLLLPQEAAATEDPTWECPCGECNKDRFNFCGICGGAKPKVETNWECAGCGRLDNEPRFKFCVGCGTQR</sequence>
<feature type="region of interest" description="Disordered" evidence="1">
    <location>
        <begin position="568"/>
        <end position="603"/>
    </location>
</feature>
<proteinExistence type="predicted"/>
<feature type="region of interest" description="Disordered" evidence="1">
    <location>
        <begin position="79"/>
        <end position="108"/>
    </location>
</feature>
<feature type="region of interest" description="Disordered" evidence="1">
    <location>
        <begin position="1"/>
        <end position="53"/>
    </location>
</feature>
<dbReference type="EMBL" id="CAICTM010001289">
    <property type="protein sequence ID" value="CAB9522330.1"/>
    <property type="molecule type" value="Genomic_DNA"/>
</dbReference>
<feature type="compositionally biased region" description="Acidic residues" evidence="1">
    <location>
        <begin position="525"/>
        <end position="543"/>
    </location>
</feature>
<name>A0A9N8EL36_9STRA</name>
<feature type="compositionally biased region" description="Polar residues" evidence="1">
    <location>
        <begin position="380"/>
        <end position="398"/>
    </location>
</feature>
<feature type="compositionally biased region" description="Polar residues" evidence="1">
    <location>
        <begin position="343"/>
        <end position="373"/>
    </location>
</feature>